<organism evidence="2 3">
    <name type="scientific">Coccidioides posadasii RMSCC 3488</name>
    <dbReference type="NCBI Taxonomy" id="454284"/>
    <lineage>
        <taxon>Eukaryota</taxon>
        <taxon>Fungi</taxon>
        <taxon>Dikarya</taxon>
        <taxon>Ascomycota</taxon>
        <taxon>Pezizomycotina</taxon>
        <taxon>Eurotiomycetes</taxon>
        <taxon>Eurotiomycetidae</taxon>
        <taxon>Onygenales</taxon>
        <taxon>Onygenaceae</taxon>
        <taxon>Coccidioides</taxon>
    </lineage>
</organism>
<dbReference type="AlphaFoldDB" id="A0A0J6FPG7"/>
<proteinExistence type="predicted"/>
<evidence type="ECO:0000313" key="3">
    <source>
        <dbReference type="Proteomes" id="UP000054567"/>
    </source>
</evidence>
<reference evidence="3" key="2">
    <citation type="journal article" date="2009" name="Genome Res.">
        <title>Comparative genomic analyses of the human fungal pathogens Coccidioides and their relatives.</title>
        <authorList>
            <person name="Sharpton T.J."/>
            <person name="Stajich J.E."/>
            <person name="Rounsley S.D."/>
            <person name="Gardner M.J."/>
            <person name="Wortman J.R."/>
            <person name="Jordar V.S."/>
            <person name="Maiti R."/>
            <person name="Kodira C.D."/>
            <person name="Neafsey D.E."/>
            <person name="Zeng Q."/>
            <person name="Hung C.-Y."/>
            <person name="McMahan C."/>
            <person name="Muszewska A."/>
            <person name="Grynberg M."/>
            <person name="Mandel M.A."/>
            <person name="Kellner E.M."/>
            <person name="Barker B.M."/>
            <person name="Galgiani J.N."/>
            <person name="Orbach M.J."/>
            <person name="Kirkland T.N."/>
            <person name="Cole G.T."/>
            <person name="Henn M.R."/>
            <person name="Birren B.W."/>
            <person name="Taylor J.W."/>
        </authorList>
    </citation>
    <scope>NUCLEOTIDE SEQUENCE [LARGE SCALE GENOMIC DNA]</scope>
    <source>
        <strain evidence="3">RMSCC 3488</strain>
    </source>
</reference>
<gene>
    <name evidence="2" type="ORF">CPAG_07647</name>
</gene>
<protein>
    <submittedName>
        <fullName evidence="2">Uncharacterized protein</fullName>
    </submittedName>
</protein>
<reference evidence="3" key="3">
    <citation type="journal article" date="2010" name="Genome Res.">
        <title>Population genomic sequencing of Coccidioides fungi reveals recent hybridization and transposon control.</title>
        <authorList>
            <person name="Neafsey D.E."/>
            <person name="Barker B.M."/>
            <person name="Sharpton T.J."/>
            <person name="Stajich J.E."/>
            <person name="Park D.J."/>
            <person name="Whiston E."/>
            <person name="Hung C.-Y."/>
            <person name="McMahan C."/>
            <person name="White J."/>
            <person name="Sykes S."/>
            <person name="Heiman D."/>
            <person name="Young S."/>
            <person name="Zeng Q."/>
            <person name="Abouelleil A."/>
            <person name="Aftuck L."/>
            <person name="Bessette D."/>
            <person name="Brown A."/>
            <person name="FitzGerald M."/>
            <person name="Lui A."/>
            <person name="Macdonald J.P."/>
            <person name="Priest M."/>
            <person name="Orbach M.J."/>
            <person name="Galgiani J.N."/>
            <person name="Kirkland T.N."/>
            <person name="Cole G.T."/>
            <person name="Birren B.W."/>
            <person name="Henn M.R."/>
            <person name="Taylor J.W."/>
            <person name="Rounsley S.D."/>
        </authorList>
    </citation>
    <scope>NUCLEOTIDE SEQUENCE [LARGE SCALE GENOMIC DNA]</scope>
    <source>
        <strain evidence="3">RMSCC 3488</strain>
    </source>
</reference>
<sequence length="47" mass="5356">MVGIRASSFDRPTQTPIAVKDTYTARKDQQWTERRSNYGHSGSLSRV</sequence>
<accession>A0A0J6FPG7</accession>
<dbReference type="VEuPathDB" id="FungiDB:CPAG_07647"/>
<name>A0A0J6FPG7_COCPO</name>
<dbReference type="EMBL" id="DS268113">
    <property type="protein sequence ID" value="KMM71340.1"/>
    <property type="molecule type" value="Genomic_DNA"/>
</dbReference>
<evidence type="ECO:0000256" key="1">
    <source>
        <dbReference type="SAM" id="MobiDB-lite"/>
    </source>
</evidence>
<feature type="compositionally biased region" description="Basic and acidic residues" evidence="1">
    <location>
        <begin position="23"/>
        <end position="36"/>
    </location>
</feature>
<evidence type="ECO:0000313" key="2">
    <source>
        <dbReference type="EMBL" id="KMM71340.1"/>
    </source>
</evidence>
<dbReference type="Proteomes" id="UP000054567">
    <property type="component" value="Unassembled WGS sequence"/>
</dbReference>
<feature type="compositionally biased region" description="Polar residues" evidence="1">
    <location>
        <begin position="38"/>
        <end position="47"/>
    </location>
</feature>
<feature type="region of interest" description="Disordered" evidence="1">
    <location>
        <begin position="1"/>
        <end position="47"/>
    </location>
</feature>
<reference evidence="2 3" key="1">
    <citation type="submission" date="2007-06" db="EMBL/GenBank/DDBJ databases">
        <title>The Genome Sequence of Coccidioides posadasii RMSCC_3488.</title>
        <authorList>
            <consortium name="Coccidioides Genome Resources Consortium"/>
            <consortium name="The Broad Institute Genome Sequencing Platform"/>
            <person name="Henn M.R."/>
            <person name="Sykes S."/>
            <person name="Young S."/>
            <person name="Jaffe D."/>
            <person name="Berlin A."/>
            <person name="Alvarez P."/>
            <person name="Butler J."/>
            <person name="Gnerre S."/>
            <person name="Grabherr M."/>
            <person name="Mauceli E."/>
            <person name="Brockman W."/>
            <person name="Kodira C."/>
            <person name="Alvarado L."/>
            <person name="Zeng Q."/>
            <person name="Crawford M."/>
            <person name="Antoine C."/>
            <person name="Devon K."/>
            <person name="Galgiani J."/>
            <person name="Orsborn K."/>
            <person name="Lewis M.L."/>
            <person name="Nusbaum C."/>
            <person name="Galagan J."/>
            <person name="Birren B."/>
        </authorList>
    </citation>
    <scope>NUCLEOTIDE SEQUENCE [LARGE SCALE GENOMIC DNA]</scope>
    <source>
        <strain evidence="2 3">RMSCC 3488</strain>
    </source>
</reference>